<gene>
    <name evidence="11" type="ORF">TRITD_7Av1G015730</name>
</gene>
<evidence type="ECO:0000256" key="4">
    <source>
        <dbReference type="ARBA" id="ARBA00022490"/>
    </source>
</evidence>
<dbReference type="InterPro" id="IPR027409">
    <property type="entry name" value="GroEL-like_apical_dom_sf"/>
</dbReference>
<accession>A0A9R0Z0Z1</accession>
<organism evidence="11 12">
    <name type="scientific">Triticum turgidum subsp. durum</name>
    <name type="common">Durum wheat</name>
    <name type="synonym">Triticum durum</name>
    <dbReference type="NCBI Taxonomy" id="4567"/>
    <lineage>
        <taxon>Eukaryota</taxon>
        <taxon>Viridiplantae</taxon>
        <taxon>Streptophyta</taxon>
        <taxon>Embryophyta</taxon>
        <taxon>Tracheophyta</taxon>
        <taxon>Spermatophyta</taxon>
        <taxon>Magnoliopsida</taxon>
        <taxon>Liliopsida</taxon>
        <taxon>Poales</taxon>
        <taxon>Poaceae</taxon>
        <taxon>BOP clade</taxon>
        <taxon>Pooideae</taxon>
        <taxon>Triticodae</taxon>
        <taxon>Triticeae</taxon>
        <taxon>Triticinae</taxon>
        <taxon>Triticum</taxon>
    </lineage>
</organism>
<name>A0A9R0Z0Z1_TRITD</name>
<dbReference type="CDD" id="cd03335">
    <property type="entry name" value="TCP1_alpha"/>
    <property type="match status" value="1"/>
</dbReference>
<keyword evidence="4" id="KW-0963">Cytoplasm</keyword>
<dbReference type="SUPFAM" id="SSF54849">
    <property type="entry name" value="GroEL-intermediate domain like"/>
    <property type="match status" value="1"/>
</dbReference>
<dbReference type="Proteomes" id="UP000324705">
    <property type="component" value="Chromosome 7A"/>
</dbReference>
<keyword evidence="5 10" id="KW-0547">Nucleotide-binding</keyword>
<evidence type="ECO:0000256" key="9">
    <source>
        <dbReference type="ARBA" id="ARBA00030049"/>
    </source>
</evidence>
<dbReference type="PRINTS" id="PR00304">
    <property type="entry name" value="TCOMPLEXTCP1"/>
</dbReference>
<dbReference type="InterPro" id="IPR002423">
    <property type="entry name" value="Cpn60/GroEL/TCP-1"/>
</dbReference>
<keyword evidence="12" id="KW-1185">Reference proteome</keyword>
<protein>
    <recommendedName>
        <fullName evidence="3">T-complex protein 1 subunit alpha</fullName>
    </recommendedName>
    <alternativeName>
        <fullName evidence="9">CCT-alpha</fullName>
    </alternativeName>
</protein>
<evidence type="ECO:0000313" key="11">
    <source>
        <dbReference type="EMBL" id="VAI69363.1"/>
    </source>
</evidence>
<dbReference type="AlphaFoldDB" id="A0A9R0Z0Z1"/>
<dbReference type="PROSITE" id="PS00751">
    <property type="entry name" value="TCP1_2"/>
    <property type="match status" value="1"/>
</dbReference>
<dbReference type="PANTHER" id="PTHR11353">
    <property type="entry name" value="CHAPERONIN"/>
    <property type="match status" value="1"/>
</dbReference>
<dbReference type="InterPro" id="IPR027410">
    <property type="entry name" value="TCP-1-like_intermed_sf"/>
</dbReference>
<dbReference type="GO" id="GO:0016887">
    <property type="term" value="F:ATP hydrolysis activity"/>
    <property type="evidence" value="ECO:0007669"/>
    <property type="project" value="InterPro"/>
</dbReference>
<evidence type="ECO:0000256" key="1">
    <source>
        <dbReference type="ARBA" id="ARBA00004496"/>
    </source>
</evidence>
<dbReference type="Gene3D" id="3.50.7.10">
    <property type="entry name" value="GroEL"/>
    <property type="match status" value="1"/>
</dbReference>
<evidence type="ECO:0000256" key="5">
    <source>
        <dbReference type="ARBA" id="ARBA00022741"/>
    </source>
</evidence>
<dbReference type="InterPro" id="IPR053374">
    <property type="entry name" value="TCP-1_chaperonin"/>
</dbReference>
<dbReference type="NCBIfam" id="NF041082">
    <property type="entry name" value="thermosome_alpha"/>
    <property type="match status" value="1"/>
</dbReference>
<dbReference type="FunFam" id="1.10.560.10:FF:000070">
    <property type="entry name" value="Uncharacterized protein"/>
    <property type="match status" value="1"/>
</dbReference>
<evidence type="ECO:0000256" key="10">
    <source>
        <dbReference type="RuleBase" id="RU004187"/>
    </source>
</evidence>
<keyword evidence="7 10" id="KW-0143">Chaperone</keyword>
<comment type="function">
    <text evidence="8">Molecular chaperone; assists the folding of proteins upon ATP hydrolysis. Known to play a role, in vitro, in the folding of actin and tubulin.</text>
</comment>
<dbReference type="Gene3D" id="3.30.260.10">
    <property type="entry name" value="TCP-1-like chaperonin intermediate domain"/>
    <property type="match status" value="1"/>
</dbReference>
<sequence>MAITAQVPDIMGERQSGQDVRTQNVSACQAVANIVKSSLGPVGLDKMLVDDIGDVTITNDGATILRMLEVEHPAAKVLVELAELQDREVGDGTTSVVIIAAELLKRANELVRNKIHPTSIISGYRLAMREACKYVEEKLSVKVDRLGKDSLINCAKTSMSSKLITTDGNFFANLVVEAVQAVKTTNSKGEVKYPIKSINILKAHGKSAKESYLLNGYALNTGRAAQGMPTRVTPARIACLDFNLQKTKMQMGVQVLVSDPRELEKIRERESDITKERIQKVLKAGANVVFTTKGIDDMSLKYFVEAGAIAVRRVRKEGEETFDPSFLGHASEVVEERISDDEIILVKGTKNTSAVSIILRGANDFMLDEIERSLHDALCIVKRTLESNTVVAGGGAVEAALSVYLENLATTLGSREQLAIAEFAESLLIIPKVLAVNAAKDATDLVAQLRAYHNKAQTNADKQHLSSMGLDLTKGVIRNNLEHGVIEPAMSKVKIIQFATEAAITIVRIDDMIKLDKEESGQEE</sequence>
<evidence type="ECO:0000313" key="12">
    <source>
        <dbReference type="Proteomes" id="UP000324705"/>
    </source>
</evidence>
<evidence type="ECO:0000256" key="8">
    <source>
        <dbReference type="ARBA" id="ARBA00024677"/>
    </source>
</evidence>
<keyword evidence="6 10" id="KW-0067">ATP-binding</keyword>
<dbReference type="NCBIfam" id="TIGR02340">
    <property type="entry name" value="chap_CCT_alpha"/>
    <property type="match status" value="1"/>
</dbReference>
<dbReference type="InterPro" id="IPR054827">
    <property type="entry name" value="thermosome_alpha"/>
</dbReference>
<dbReference type="NCBIfam" id="NF041083">
    <property type="entry name" value="thermosome_beta"/>
    <property type="match status" value="1"/>
</dbReference>
<dbReference type="InterPro" id="IPR002194">
    <property type="entry name" value="Chaperonin_TCP-1_CS"/>
</dbReference>
<dbReference type="InterPro" id="IPR017998">
    <property type="entry name" value="Chaperone_TCP-1"/>
</dbReference>
<dbReference type="Pfam" id="PF00118">
    <property type="entry name" value="Cpn60_TCP1"/>
    <property type="match status" value="1"/>
</dbReference>
<dbReference type="Gene3D" id="1.10.560.10">
    <property type="entry name" value="GroEL-like equatorial domain"/>
    <property type="match status" value="1"/>
</dbReference>
<dbReference type="GO" id="GO:0005524">
    <property type="term" value="F:ATP binding"/>
    <property type="evidence" value="ECO:0007669"/>
    <property type="project" value="UniProtKB-KW"/>
</dbReference>
<dbReference type="InterPro" id="IPR027413">
    <property type="entry name" value="GROEL-like_equatorial_sf"/>
</dbReference>
<dbReference type="SUPFAM" id="SSF48592">
    <property type="entry name" value="GroEL equatorial domain-like"/>
    <property type="match status" value="1"/>
</dbReference>
<evidence type="ECO:0000256" key="3">
    <source>
        <dbReference type="ARBA" id="ARBA00014424"/>
    </source>
</evidence>
<dbReference type="InterPro" id="IPR012715">
    <property type="entry name" value="Chap_CCT_alpha"/>
</dbReference>
<dbReference type="PROSITE" id="PS00995">
    <property type="entry name" value="TCP1_3"/>
    <property type="match status" value="1"/>
</dbReference>
<comment type="subcellular location">
    <subcellularLocation>
        <location evidence="1">Cytoplasm</location>
    </subcellularLocation>
</comment>
<evidence type="ECO:0000256" key="2">
    <source>
        <dbReference type="ARBA" id="ARBA00008020"/>
    </source>
</evidence>
<evidence type="ECO:0000256" key="7">
    <source>
        <dbReference type="ARBA" id="ARBA00023186"/>
    </source>
</evidence>
<dbReference type="Gramene" id="TRITD7Av1G015730.6">
    <property type="protein sequence ID" value="TRITD7Av1G015730.6"/>
    <property type="gene ID" value="TRITD7Av1G015730"/>
</dbReference>
<dbReference type="SUPFAM" id="SSF52029">
    <property type="entry name" value="GroEL apical domain-like"/>
    <property type="match status" value="1"/>
</dbReference>
<dbReference type="EMBL" id="LT934123">
    <property type="protein sequence ID" value="VAI69363.1"/>
    <property type="molecule type" value="Genomic_DNA"/>
</dbReference>
<dbReference type="GO" id="GO:0140662">
    <property type="term" value="F:ATP-dependent protein folding chaperone"/>
    <property type="evidence" value="ECO:0007669"/>
    <property type="project" value="InterPro"/>
</dbReference>
<comment type="similarity">
    <text evidence="2 10">Belongs to the TCP-1 chaperonin family.</text>
</comment>
<proteinExistence type="inferred from homology"/>
<reference evidence="11 12" key="1">
    <citation type="submission" date="2017-09" db="EMBL/GenBank/DDBJ databases">
        <authorList>
            <consortium name="International Durum Wheat Genome Sequencing Consortium (IDWGSC)"/>
            <person name="Milanesi L."/>
        </authorList>
    </citation>
    <scope>NUCLEOTIDE SEQUENCE [LARGE SCALE GENOMIC DNA]</scope>
    <source>
        <strain evidence="12">cv. Svevo</strain>
    </source>
</reference>
<dbReference type="GO" id="GO:0005737">
    <property type="term" value="C:cytoplasm"/>
    <property type="evidence" value="ECO:0007669"/>
    <property type="project" value="UniProtKB-SubCell"/>
</dbReference>
<dbReference type="GO" id="GO:0051082">
    <property type="term" value="F:unfolded protein binding"/>
    <property type="evidence" value="ECO:0007669"/>
    <property type="project" value="InterPro"/>
</dbReference>
<evidence type="ECO:0000256" key="6">
    <source>
        <dbReference type="ARBA" id="ARBA00022840"/>
    </source>
</evidence>
<dbReference type="PROSITE" id="PS00750">
    <property type="entry name" value="TCP1_1"/>
    <property type="match status" value="1"/>
</dbReference>